<evidence type="ECO:0000313" key="1">
    <source>
        <dbReference type="EMBL" id="JAH52259.1"/>
    </source>
</evidence>
<protein>
    <submittedName>
        <fullName evidence="1">Uncharacterized protein</fullName>
    </submittedName>
</protein>
<sequence length="64" mass="7440">MVCTPLFHRWHSQTSSLGLQHQCPPQSCPQTHSQRSLGTAVQGPEGHCRSYNQNLWRNHHIQYF</sequence>
<reference evidence="1" key="1">
    <citation type="submission" date="2014-11" db="EMBL/GenBank/DDBJ databases">
        <authorList>
            <person name="Amaro Gonzalez C."/>
        </authorList>
    </citation>
    <scope>NUCLEOTIDE SEQUENCE</scope>
</reference>
<accession>A0A0E9TF35</accession>
<reference evidence="1" key="2">
    <citation type="journal article" date="2015" name="Fish Shellfish Immunol.">
        <title>Early steps in the European eel (Anguilla anguilla)-Vibrio vulnificus interaction in the gills: Role of the RtxA13 toxin.</title>
        <authorList>
            <person name="Callol A."/>
            <person name="Pajuelo D."/>
            <person name="Ebbesson L."/>
            <person name="Teles M."/>
            <person name="MacKenzie S."/>
            <person name="Amaro C."/>
        </authorList>
    </citation>
    <scope>NUCLEOTIDE SEQUENCE</scope>
</reference>
<proteinExistence type="predicted"/>
<dbReference type="EMBL" id="GBXM01056318">
    <property type="protein sequence ID" value="JAH52259.1"/>
    <property type="molecule type" value="Transcribed_RNA"/>
</dbReference>
<organism evidence="1">
    <name type="scientific">Anguilla anguilla</name>
    <name type="common">European freshwater eel</name>
    <name type="synonym">Muraena anguilla</name>
    <dbReference type="NCBI Taxonomy" id="7936"/>
    <lineage>
        <taxon>Eukaryota</taxon>
        <taxon>Metazoa</taxon>
        <taxon>Chordata</taxon>
        <taxon>Craniata</taxon>
        <taxon>Vertebrata</taxon>
        <taxon>Euteleostomi</taxon>
        <taxon>Actinopterygii</taxon>
        <taxon>Neopterygii</taxon>
        <taxon>Teleostei</taxon>
        <taxon>Anguilliformes</taxon>
        <taxon>Anguillidae</taxon>
        <taxon>Anguilla</taxon>
    </lineage>
</organism>
<name>A0A0E9TF35_ANGAN</name>
<dbReference type="AlphaFoldDB" id="A0A0E9TF35"/>